<dbReference type="AlphaFoldDB" id="A0A0L8GE13"/>
<dbReference type="InterPro" id="IPR000812">
    <property type="entry name" value="TFIIB"/>
</dbReference>
<comment type="subcellular location">
    <subcellularLocation>
        <location evidence="1">Nucleus</location>
    </subcellularLocation>
</comment>
<evidence type="ECO:0000256" key="4">
    <source>
        <dbReference type="ARBA" id="ARBA00022723"/>
    </source>
</evidence>
<proteinExistence type="inferred from homology"/>
<dbReference type="OrthoDB" id="511529at2759"/>
<evidence type="ECO:0000256" key="3">
    <source>
        <dbReference type="ARBA" id="ARBA00022553"/>
    </source>
</evidence>
<dbReference type="GO" id="GO:0017025">
    <property type="term" value="F:TBP-class protein binding"/>
    <property type="evidence" value="ECO:0007669"/>
    <property type="project" value="InterPro"/>
</dbReference>
<evidence type="ECO:0000256" key="2">
    <source>
        <dbReference type="ARBA" id="ARBA00010857"/>
    </source>
</evidence>
<dbReference type="Gene3D" id="1.10.472.10">
    <property type="entry name" value="Cyclin-like"/>
    <property type="match status" value="2"/>
</dbReference>
<keyword evidence="4" id="KW-0479">Metal-binding</keyword>
<evidence type="ECO:0000256" key="8">
    <source>
        <dbReference type="ARBA" id="ARBA00023015"/>
    </source>
</evidence>
<name>A0A0L8GE13_OCTBM</name>
<dbReference type="GO" id="GO:0000126">
    <property type="term" value="C:transcription factor TFIIIB complex"/>
    <property type="evidence" value="ECO:0007669"/>
    <property type="project" value="TreeGrafter"/>
</dbReference>
<evidence type="ECO:0000256" key="13">
    <source>
        <dbReference type="ARBA" id="ARBA00063003"/>
    </source>
</evidence>
<dbReference type="SMART" id="SM00385">
    <property type="entry name" value="CYCLIN"/>
    <property type="match status" value="2"/>
</dbReference>
<comment type="similarity">
    <text evidence="2">Belongs to the TFIIB family.</text>
</comment>
<feature type="region of interest" description="Disordered" evidence="16">
    <location>
        <begin position="495"/>
        <end position="520"/>
    </location>
</feature>
<keyword evidence="11" id="KW-0539">Nucleus</keyword>
<accession>A0A0L8GE13</accession>
<dbReference type="Pfam" id="PF07741">
    <property type="entry name" value="BRF1"/>
    <property type="match status" value="1"/>
</dbReference>
<dbReference type="FunFam" id="1.10.472.10:FF:000007">
    <property type="entry name" value="Transcription factor IIIB 90 kDa subunit"/>
    <property type="match status" value="1"/>
</dbReference>
<evidence type="ECO:0000256" key="14">
    <source>
        <dbReference type="ARBA" id="ARBA00072559"/>
    </source>
</evidence>
<dbReference type="GO" id="GO:0001006">
    <property type="term" value="F:RNA polymerase III type 3 promoter sequence-specific DNA binding"/>
    <property type="evidence" value="ECO:0007669"/>
    <property type="project" value="TreeGrafter"/>
</dbReference>
<evidence type="ECO:0000256" key="11">
    <source>
        <dbReference type="ARBA" id="ARBA00023242"/>
    </source>
</evidence>
<gene>
    <name evidence="18" type="ORF">OCBIM_22035037mg</name>
</gene>
<keyword evidence="7" id="KW-0862">Zinc</keyword>
<dbReference type="PROSITE" id="PS51134">
    <property type="entry name" value="ZF_TFIIB"/>
    <property type="match status" value="1"/>
</dbReference>
<dbReference type="GO" id="GO:0005634">
    <property type="term" value="C:nucleus"/>
    <property type="evidence" value="ECO:0007669"/>
    <property type="project" value="UniProtKB-SubCell"/>
</dbReference>
<dbReference type="Pfam" id="PF00382">
    <property type="entry name" value="TFIIB"/>
    <property type="match status" value="2"/>
</dbReference>
<dbReference type="FunFam" id="2.20.25.10:FF:000012">
    <property type="entry name" value="Putative transcription factor IIIB 90 kDa subunit"/>
    <property type="match status" value="1"/>
</dbReference>
<dbReference type="CDD" id="cd20553">
    <property type="entry name" value="CYCLIN_TFIIIB90_rpt1"/>
    <property type="match status" value="1"/>
</dbReference>
<organism evidence="18">
    <name type="scientific">Octopus bimaculoides</name>
    <name type="common">California two-spotted octopus</name>
    <dbReference type="NCBI Taxonomy" id="37653"/>
    <lineage>
        <taxon>Eukaryota</taxon>
        <taxon>Metazoa</taxon>
        <taxon>Spiralia</taxon>
        <taxon>Lophotrochozoa</taxon>
        <taxon>Mollusca</taxon>
        <taxon>Cephalopoda</taxon>
        <taxon>Coleoidea</taxon>
        <taxon>Octopodiformes</taxon>
        <taxon>Octopoda</taxon>
        <taxon>Incirrata</taxon>
        <taxon>Octopodidae</taxon>
        <taxon>Octopus</taxon>
    </lineage>
</organism>
<dbReference type="SUPFAM" id="SSF47954">
    <property type="entry name" value="Cyclin-like"/>
    <property type="match status" value="2"/>
</dbReference>
<evidence type="ECO:0000256" key="16">
    <source>
        <dbReference type="SAM" id="MobiDB-lite"/>
    </source>
</evidence>
<evidence type="ECO:0000256" key="9">
    <source>
        <dbReference type="ARBA" id="ARBA00023159"/>
    </source>
</evidence>
<keyword evidence="3" id="KW-0597">Phosphoprotein</keyword>
<dbReference type="Pfam" id="PF08271">
    <property type="entry name" value="Zn_Ribbon_TF"/>
    <property type="match status" value="1"/>
</dbReference>
<evidence type="ECO:0000256" key="1">
    <source>
        <dbReference type="ARBA" id="ARBA00004123"/>
    </source>
</evidence>
<keyword evidence="10" id="KW-0804">Transcription</keyword>
<comment type="subunit">
    <text evidence="13">TFIIIB comprises at least the TATA-binding protein (TBP) and the B-related factor 1 (BRF1/TFIIIB90). Interacts with BDP1. Interacts with MAF1.</text>
</comment>
<dbReference type="InterPro" id="IPR036915">
    <property type="entry name" value="Cyclin-like_sf"/>
</dbReference>
<dbReference type="FunFam" id="1.20.5.650:FF:000001">
    <property type="entry name" value="transcription factor IIIB 90 kDa subunit isoform X2"/>
    <property type="match status" value="1"/>
</dbReference>
<dbReference type="GO" id="GO:0097550">
    <property type="term" value="C:transcription preinitiation complex"/>
    <property type="evidence" value="ECO:0007669"/>
    <property type="project" value="TreeGrafter"/>
</dbReference>
<dbReference type="InterPro" id="IPR013137">
    <property type="entry name" value="Znf_TFIIB"/>
</dbReference>
<sequence length="725" mass="80235">MPNAVCSHCGCSEIDCDPARGDAVCTKCGSVLDDQIIVSEVQFAEHAGGGSSIIGQFVSADESRSHSMGGNFHVGVGKESRAITLENGRRKIQQLGAQLHMNQHCMDTAVNFFKMAVVKRLTRGRKSLHVIAACLYLVCRTEGTPHMLLDFSDVLQTNVYVLGKVYNQLARELCIVAPAIDPCLYIARFAHKLQLGDKEHDVSMTALRLVQRMKRDWMHTGRRPSGLCGAALLVACRIYGFNRTVKNLIHVVKVCESTIRKRLNEFEVTPSSQLTIEEFSKIDLEQEMDPPSFSAGSKKRKVEQNKLEDKCKLNELTFEVTNIQKEIEKALEARKPRGIFAAYSKVCDDTESIASEIDDSLNDICSEIQESICPEKKAMFESENDVPRELEDSGSQDTMTKNVEDKLCQLVLPDFKGPAPTAASLGIRDCVADCLTEDFEDATDGDGELDLTDIDDEELERFLLNENEVRIKTKIWMEANADYLKEQKLKEALEAKEREEAASKPEKKKKKTYKRKSHVQASTAGEAIRTMLQEKKISSKINYEVLKDLCQPIDKQTPASPAPASPAILTKNDSITSLRLKRPGSLISNGDLRGHSEVDGGSVGPPKGKKVKILSQVTNVDTGKGNIDEDNIVVETGPVQYESGPVQYAATTAADGCAVTEMLADCQMLGQGLIDPSLLSKFVALQPCSKTFQSRPSHLNFMNYFFKNTLFNRVAVVSRGFDPYL</sequence>
<dbReference type="InterPro" id="IPR011665">
    <property type="entry name" value="BRF1_TBP-bd_dom"/>
</dbReference>
<dbReference type="CDD" id="cd20554">
    <property type="entry name" value="CYCLIN_TFIIIB90_rpt2"/>
    <property type="match status" value="1"/>
</dbReference>
<dbReference type="GO" id="GO:0008270">
    <property type="term" value="F:zinc ion binding"/>
    <property type="evidence" value="ECO:0007669"/>
    <property type="project" value="UniProtKB-KW"/>
</dbReference>
<keyword evidence="9" id="KW-0010">Activator</keyword>
<evidence type="ECO:0000256" key="5">
    <source>
        <dbReference type="ARBA" id="ARBA00022737"/>
    </source>
</evidence>
<dbReference type="InterPro" id="IPR013763">
    <property type="entry name" value="Cyclin-like_dom"/>
</dbReference>
<protein>
    <recommendedName>
        <fullName evidence="14">Transcription factor IIIB 90 kDa subunit</fullName>
    </recommendedName>
    <alternativeName>
        <fullName evidence="12">B-related factor 1</fullName>
    </alternativeName>
</protein>
<dbReference type="SUPFAM" id="SSF57783">
    <property type="entry name" value="Zinc beta-ribbon"/>
    <property type="match status" value="1"/>
</dbReference>
<dbReference type="PRINTS" id="PR00685">
    <property type="entry name" value="TIFACTORIIB"/>
</dbReference>
<dbReference type="STRING" id="37653.A0A0L8GE13"/>
<dbReference type="InterPro" id="IPR013150">
    <property type="entry name" value="TFIIB_cyclin"/>
</dbReference>
<evidence type="ECO:0000256" key="12">
    <source>
        <dbReference type="ARBA" id="ARBA00031009"/>
    </source>
</evidence>
<keyword evidence="8" id="KW-0805">Transcription regulation</keyword>
<evidence type="ECO:0000256" key="7">
    <source>
        <dbReference type="ARBA" id="ARBA00022833"/>
    </source>
</evidence>
<feature type="domain" description="TFIIB-type" evidence="17">
    <location>
        <begin position="2"/>
        <end position="33"/>
    </location>
</feature>
<dbReference type="PANTHER" id="PTHR11618">
    <property type="entry name" value="TRANSCRIPTION INITIATION FACTOR IIB-RELATED"/>
    <property type="match status" value="1"/>
</dbReference>
<feature type="compositionally biased region" description="Basic and acidic residues" evidence="16">
    <location>
        <begin position="495"/>
        <end position="505"/>
    </location>
</feature>
<dbReference type="GO" id="GO:0000995">
    <property type="term" value="F:RNA polymerase III general transcription initiation factor activity"/>
    <property type="evidence" value="ECO:0007669"/>
    <property type="project" value="TreeGrafter"/>
</dbReference>
<evidence type="ECO:0000256" key="10">
    <source>
        <dbReference type="ARBA" id="ARBA00023163"/>
    </source>
</evidence>
<keyword evidence="5" id="KW-0677">Repeat</keyword>
<evidence type="ECO:0000256" key="15">
    <source>
        <dbReference type="PROSITE-ProRule" id="PRU00469"/>
    </source>
</evidence>
<feature type="region of interest" description="Disordered" evidence="16">
    <location>
        <begin position="587"/>
        <end position="609"/>
    </location>
</feature>
<evidence type="ECO:0000259" key="17">
    <source>
        <dbReference type="PROSITE" id="PS51134"/>
    </source>
</evidence>
<evidence type="ECO:0000256" key="6">
    <source>
        <dbReference type="ARBA" id="ARBA00022771"/>
    </source>
</evidence>
<dbReference type="FunFam" id="1.10.472.10:FF:000002">
    <property type="entry name" value="Transcription factor IIIB 90 kDa subunit"/>
    <property type="match status" value="1"/>
</dbReference>
<dbReference type="Gene3D" id="2.20.25.10">
    <property type="match status" value="1"/>
</dbReference>
<dbReference type="GO" id="GO:0070897">
    <property type="term" value="P:transcription preinitiation complex assembly"/>
    <property type="evidence" value="ECO:0007669"/>
    <property type="project" value="InterPro"/>
</dbReference>
<keyword evidence="6 15" id="KW-0863">Zinc-finger</keyword>
<evidence type="ECO:0000313" key="18">
    <source>
        <dbReference type="EMBL" id="KOF75262.1"/>
    </source>
</evidence>
<dbReference type="PANTHER" id="PTHR11618:SF4">
    <property type="entry name" value="TRANSCRIPTION FACTOR IIIB 90 KDA SUBUNIT"/>
    <property type="match status" value="1"/>
</dbReference>
<dbReference type="EMBL" id="KQ422254">
    <property type="protein sequence ID" value="KOF75262.1"/>
    <property type="molecule type" value="Genomic_DNA"/>
</dbReference>
<reference evidence="18" key="1">
    <citation type="submission" date="2015-07" db="EMBL/GenBank/DDBJ databases">
        <title>MeaNS - Measles Nucleotide Surveillance Program.</title>
        <authorList>
            <person name="Tran T."/>
            <person name="Druce J."/>
        </authorList>
    </citation>
    <scope>NUCLEOTIDE SEQUENCE</scope>
    <source>
        <strain evidence="18">UCB-OBI-ISO-001</strain>
        <tissue evidence="18">Gonad</tissue>
    </source>
</reference>
<dbReference type="Gene3D" id="1.20.5.650">
    <property type="entry name" value="Single helix bin"/>
    <property type="match status" value="1"/>
</dbReference>
<feature type="compositionally biased region" description="Basic residues" evidence="16">
    <location>
        <begin position="506"/>
        <end position="518"/>
    </location>
</feature>